<protein>
    <submittedName>
        <fullName evidence="2">Uncharacterized protein</fullName>
    </submittedName>
</protein>
<dbReference type="EnsemblPlants" id="MELO3C002108.2.1">
    <property type="protein sequence ID" value="MELO3C002108.2.1"/>
    <property type="gene ID" value="MELO3C002108.2"/>
</dbReference>
<name>A0A9I9CDW5_CUCME</name>
<dbReference type="AlphaFoldDB" id="A0A9I9CDW5"/>
<evidence type="ECO:0000256" key="1">
    <source>
        <dbReference type="SAM" id="Phobius"/>
    </source>
</evidence>
<keyword evidence="1" id="KW-1133">Transmembrane helix</keyword>
<evidence type="ECO:0000313" key="2">
    <source>
        <dbReference type="EnsemblPlants" id="MELO3C002108.2.1"/>
    </source>
</evidence>
<dbReference type="PANTHER" id="PTHR37199:SF2">
    <property type="entry name" value="MEMBRANE LIPOPROTEIN"/>
    <property type="match status" value="1"/>
</dbReference>
<proteinExistence type="predicted"/>
<sequence length="74" mass="7682">MARIMREISGQNGSFGLAGGETYWLFWVALFTLCIISTVIFSCSDGMSKDRNSTVDVELYGGGCAAGCGAGCGA</sequence>
<reference evidence="2" key="1">
    <citation type="submission" date="2023-03" db="UniProtKB">
        <authorList>
            <consortium name="EnsemblPlants"/>
        </authorList>
    </citation>
    <scope>IDENTIFICATION</scope>
</reference>
<accession>A0A9I9CDW5</accession>
<dbReference type="Gramene" id="MELO3C002108.2.1">
    <property type="protein sequence ID" value="MELO3C002108.2.1"/>
    <property type="gene ID" value="MELO3C002108.2"/>
</dbReference>
<organism evidence="2">
    <name type="scientific">Cucumis melo</name>
    <name type="common">Muskmelon</name>
    <dbReference type="NCBI Taxonomy" id="3656"/>
    <lineage>
        <taxon>Eukaryota</taxon>
        <taxon>Viridiplantae</taxon>
        <taxon>Streptophyta</taxon>
        <taxon>Embryophyta</taxon>
        <taxon>Tracheophyta</taxon>
        <taxon>Spermatophyta</taxon>
        <taxon>Magnoliopsida</taxon>
        <taxon>eudicotyledons</taxon>
        <taxon>Gunneridae</taxon>
        <taxon>Pentapetalae</taxon>
        <taxon>rosids</taxon>
        <taxon>fabids</taxon>
        <taxon>Cucurbitales</taxon>
        <taxon>Cucurbitaceae</taxon>
        <taxon>Benincaseae</taxon>
        <taxon>Cucumis</taxon>
    </lineage>
</organism>
<keyword evidence="1" id="KW-0812">Transmembrane</keyword>
<feature type="transmembrane region" description="Helical" evidence="1">
    <location>
        <begin position="24"/>
        <end position="43"/>
    </location>
</feature>
<dbReference type="PANTHER" id="PTHR37199">
    <property type="entry name" value="TRANSMEMBRANE PROTEIN"/>
    <property type="match status" value="1"/>
</dbReference>
<keyword evidence="1" id="KW-0472">Membrane</keyword>